<comment type="similarity">
    <text evidence="1">Belongs to the UPF0065 (bug) family.</text>
</comment>
<name>A0ABP8HFJ1_9BURK</name>
<dbReference type="InterPro" id="IPR005064">
    <property type="entry name" value="BUG"/>
</dbReference>
<dbReference type="CDD" id="cd07012">
    <property type="entry name" value="PBP2_Bug_TTT"/>
    <property type="match status" value="1"/>
</dbReference>
<evidence type="ECO:0000313" key="2">
    <source>
        <dbReference type="EMBL" id="GAA4338472.1"/>
    </source>
</evidence>
<dbReference type="Gene3D" id="3.40.190.150">
    <property type="entry name" value="Bordetella uptake gene, domain 1"/>
    <property type="match status" value="1"/>
</dbReference>
<reference evidence="3" key="1">
    <citation type="journal article" date="2019" name="Int. J. Syst. Evol. Microbiol.">
        <title>The Global Catalogue of Microorganisms (GCM) 10K type strain sequencing project: providing services to taxonomists for standard genome sequencing and annotation.</title>
        <authorList>
            <consortium name="The Broad Institute Genomics Platform"/>
            <consortium name="The Broad Institute Genome Sequencing Center for Infectious Disease"/>
            <person name="Wu L."/>
            <person name="Ma J."/>
        </authorList>
    </citation>
    <scope>NUCLEOTIDE SEQUENCE [LARGE SCALE GENOMIC DNA]</scope>
    <source>
        <strain evidence="3">JCM 17666</strain>
    </source>
</reference>
<dbReference type="Pfam" id="PF03401">
    <property type="entry name" value="TctC"/>
    <property type="match status" value="1"/>
</dbReference>
<proteinExistence type="inferred from homology"/>
<dbReference type="SUPFAM" id="SSF53850">
    <property type="entry name" value="Periplasmic binding protein-like II"/>
    <property type="match status" value="1"/>
</dbReference>
<sequence length="316" mass="32798">MIAKWMAAGTLAVAAAAAQGQPYPAKPIKVVVPYGPGTGVDVAARLLTTPLAAALGQAIVVENRPGAAGSVGTAYVANAPADGYTLLVHASSITSVPAYTPNVPYKMSELRGVSIYADMTYVLVASAGSGIRTIRELVDTARARPGALTFASAGVGTGTYIGAEKLHIATGMKVRHIPYKSTTDALADVIAGRVDYGYTQITSAIGHINAGKLNALAISSVPSSVLPNVPPVSSIAPEAYYSLWMGLFAPAGTPDAIVRRLYQAVEKVRETQTFRQALAKVGGEPMRHGPVETDDILGKEIKENADMVSRLGISPQ</sequence>
<dbReference type="PANTHER" id="PTHR42928">
    <property type="entry name" value="TRICARBOXYLATE-BINDING PROTEIN"/>
    <property type="match status" value="1"/>
</dbReference>
<gene>
    <name evidence="2" type="ORF">GCM10023144_35580</name>
</gene>
<dbReference type="Gene3D" id="3.40.190.10">
    <property type="entry name" value="Periplasmic binding protein-like II"/>
    <property type="match status" value="1"/>
</dbReference>
<accession>A0ABP8HFJ1</accession>
<keyword evidence="3" id="KW-1185">Reference proteome</keyword>
<dbReference type="InterPro" id="IPR042100">
    <property type="entry name" value="Bug_dom1"/>
</dbReference>
<evidence type="ECO:0000313" key="3">
    <source>
        <dbReference type="Proteomes" id="UP001501671"/>
    </source>
</evidence>
<evidence type="ECO:0000256" key="1">
    <source>
        <dbReference type="ARBA" id="ARBA00006987"/>
    </source>
</evidence>
<protein>
    <submittedName>
        <fullName evidence="2">Tripartite tricarboxylate transporter substrate binding protein</fullName>
    </submittedName>
</protein>
<dbReference type="RefSeq" id="WP_345251224.1">
    <property type="nucleotide sequence ID" value="NZ_BAABFO010000019.1"/>
</dbReference>
<dbReference type="EMBL" id="BAABFO010000019">
    <property type="protein sequence ID" value="GAA4338472.1"/>
    <property type="molecule type" value="Genomic_DNA"/>
</dbReference>
<comment type="caution">
    <text evidence="2">The sequence shown here is derived from an EMBL/GenBank/DDBJ whole genome shotgun (WGS) entry which is preliminary data.</text>
</comment>
<dbReference type="PIRSF" id="PIRSF017082">
    <property type="entry name" value="YflP"/>
    <property type="match status" value="1"/>
</dbReference>
<dbReference type="PANTHER" id="PTHR42928:SF5">
    <property type="entry name" value="BLR1237 PROTEIN"/>
    <property type="match status" value="1"/>
</dbReference>
<dbReference type="Proteomes" id="UP001501671">
    <property type="component" value="Unassembled WGS sequence"/>
</dbReference>
<organism evidence="2 3">
    <name type="scientific">Pigmentiphaga soli</name>
    <dbReference type="NCBI Taxonomy" id="1007095"/>
    <lineage>
        <taxon>Bacteria</taxon>
        <taxon>Pseudomonadati</taxon>
        <taxon>Pseudomonadota</taxon>
        <taxon>Betaproteobacteria</taxon>
        <taxon>Burkholderiales</taxon>
        <taxon>Alcaligenaceae</taxon>
        <taxon>Pigmentiphaga</taxon>
    </lineage>
</organism>